<dbReference type="SUPFAM" id="SSF53271">
    <property type="entry name" value="PRTase-like"/>
    <property type="match status" value="1"/>
</dbReference>
<organism evidence="3 4">
    <name type="scientific">Candidatus Magasanikbacteria bacterium RIFCSPHIGHO2_02_FULL_51_14</name>
    <dbReference type="NCBI Taxonomy" id="1798683"/>
    <lineage>
        <taxon>Bacteria</taxon>
        <taxon>Candidatus Magasanikiibacteriota</taxon>
    </lineage>
</organism>
<dbReference type="PANTHER" id="PTHR47505:SF1">
    <property type="entry name" value="DNA UTILIZATION PROTEIN YHGH"/>
    <property type="match status" value="1"/>
</dbReference>
<dbReference type="InterPro" id="IPR029057">
    <property type="entry name" value="PRTase-like"/>
</dbReference>
<proteinExistence type="inferred from homology"/>
<dbReference type="EMBL" id="MFQE01000043">
    <property type="protein sequence ID" value="OGH70637.1"/>
    <property type="molecule type" value="Genomic_DNA"/>
</dbReference>
<dbReference type="Gene3D" id="3.40.50.2020">
    <property type="match status" value="1"/>
</dbReference>
<dbReference type="AlphaFoldDB" id="A0A1F6MG51"/>
<comment type="caution">
    <text evidence="3">The sequence shown here is derived from an EMBL/GenBank/DDBJ whole genome shotgun (WGS) entry which is preliminary data.</text>
</comment>
<evidence type="ECO:0000256" key="1">
    <source>
        <dbReference type="ARBA" id="ARBA00008007"/>
    </source>
</evidence>
<dbReference type="InterPro" id="IPR051910">
    <property type="entry name" value="ComF/GntX_DNA_util-trans"/>
</dbReference>
<feature type="domain" description="Phosphoribosyltransferase" evidence="2">
    <location>
        <begin position="204"/>
        <end position="263"/>
    </location>
</feature>
<dbReference type="Proteomes" id="UP000177457">
    <property type="component" value="Unassembled WGS sequence"/>
</dbReference>
<evidence type="ECO:0000313" key="4">
    <source>
        <dbReference type="Proteomes" id="UP000177457"/>
    </source>
</evidence>
<dbReference type="PANTHER" id="PTHR47505">
    <property type="entry name" value="DNA UTILIZATION PROTEIN YHGH"/>
    <property type="match status" value="1"/>
</dbReference>
<reference evidence="3 4" key="1">
    <citation type="journal article" date="2016" name="Nat. Commun.">
        <title>Thousands of microbial genomes shed light on interconnected biogeochemical processes in an aquifer system.</title>
        <authorList>
            <person name="Anantharaman K."/>
            <person name="Brown C.T."/>
            <person name="Hug L.A."/>
            <person name="Sharon I."/>
            <person name="Castelle C.J."/>
            <person name="Probst A.J."/>
            <person name="Thomas B.C."/>
            <person name="Singh A."/>
            <person name="Wilkins M.J."/>
            <person name="Karaoz U."/>
            <person name="Brodie E.L."/>
            <person name="Williams K.H."/>
            <person name="Hubbard S.S."/>
            <person name="Banfield J.F."/>
        </authorList>
    </citation>
    <scope>NUCLEOTIDE SEQUENCE [LARGE SCALE GENOMIC DNA]</scope>
</reference>
<sequence length="273" mass="30052">MLTLVIEHCALIIYPSFPQRTMNIASSFHFAANVVKDCVFPIFCLGCDQEGIWLCDACRGKIDTRGVFVCPLCHHFTGTGASCSACLGKSALDGHIAITGYQEHSLIGRLIAALKYQYAEDVSSVFDSIVSKFAREQAGLMSSVDVVAPVPLHRRRFAERGFNQAEIIGRIVAGALGKPFVPLLKRHRATKQQALLSRDERKQNVRDAFRLAGERNWKLETRNSGRTEERSFVGMRVLLVDDVFTTGSTMQECAKILKHAGVAGVFGFSVARG</sequence>
<gene>
    <name evidence="3" type="ORF">A3C90_01795</name>
</gene>
<dbReference type="Pfam" id="PF00156">
    <property type="entry name" value="Pribosyltran"/>
    <property type="match status" value="1"/>
</dbReference>
<evidence type="ECO:0000313" key="3">
    <source>
        <dbReference type="EMBL" id="OGH70637.1"/>
    </source>
</evidence>
<evidence type="ECO:0000259" key="2">
    <source>
        <dbReference type="Pfam" id="PF00156"/>
    </source>
</evidence>
<protein>
    <recommendedName>
        <fullName evidence="2">Phosphoribosyltransferase domain-containing protein</fullName>
    </recommendedName>
</protein>
<dbReference type="InterPro" id="IPR000836">
    <property type="entry name" value="PRTase_dom"/>
</dbReference>
<name>A0A1F6MG51_9BACT</name>
<dbReference type="STRING" id="1798683.A3C90_01795"/>
<comment type="similarity">
    <text evidence="1">Belongs to the ComF/GntX family.</text>
</comment>
<accession>A0A1F6MG51</accession>
<dbReference type="CDD" id="cd06223">
    <property type="entry name" value="PRTases_typeI"/>
    <property type="match status" value="1"/>
</dbReference>